<dbReference type="InterPro" id="IPR029070">
    <property type="entry name" value="Chitinase_insertion_sf"/>
</dbReference>
<dbReference type="Gene3D" id="3.10.50.10">
    <property type="match status" value="1"/>
</dbReference>
<dbReference type="Pfam" id="PF00704">
    <property type="entry name" value="Glyco_hydro_18"/>
    <property type="match status" value="1"/>
</dbReference>
<dbReference type="SUPFAM" id="SSF51445">
    <property type="entry name" value="(Trans)glycosidases"/>
    <property type="match status" value="1"/>
</dbReference>
<dbReference type="EMBL" id="JAYKXP010000029">
    <property type="protein sequence ID" value="KAK7043207.1"/>
    <property type="molecule type" value="Genomic_DNA"/>
</dbReference>
<reference evidence="4 5" key="1">
    <citation type="submission" date="2024-01" db="EMBL/GenBank/DDBJ databases">
        <title>A draft genome for a cacao thread blight-causing isolate of Paramarasmius palmivorus.</title>
        <authorList>
            <person name="Baruah I.K."/>
            <person name="Bukari Y."/>
            <person name="Amoako-Attah I."/>
            <person name="Meinhardt L.W."/>
            <person name="Bailey B.A."/>
            <person name="Cohen S.P."/>
        </authorList>
    </citation>
    <scope>NUCLEOTIDE SEQUENCE [LARGE SCALE GENOMIC DNA]</scope>
    <source>
        <strain evidence="4 5">GH-12</strain>
    </source>
</reference>
<protein>
    <recommendedName>
        <fullName evidence="3">GH18 domain-containing protein</fullName>
    </recommendedName>
</protein>
<dbReference type="AlphaFoldDB" id="A0AAW0CZ69"/>
<evidence type="ECO:0000259" key="3">
    <source>
        <dbReference type="PROSITE" id="PS51910"/>
    </source>
</evidence>
<feature type="region of interest" description="Disordered" evidence="1">
    <location>
        <begin position="424"/>
        <end position="443"/>
    </location>
</feature>
<evidence type="ECO:0000256" key="1">
    <source>
        <dbReference type="SAM" id="MobiDB-lite"/>
    </source>
</evidence>
<keyword evidence="5" id="KW-1185">Reference proteome</keyword>
<dbReference type="GO" id="GO:0004568">
    <property type="term" value="F:chitinase activity"/>
    <property type="evidence" value="ECO:0007669"/>
    <property type="project" value="TreeGrafter"/>
</dbReference>
<dbReference type="InterPro" id="IPR017853">
    <property type="entry name" value="GH"/>
</dbReference>
<dbReference type="GO" id="GO:0008061">
    <property type="term" value="F:chitin binding"/>
    <property type="evidence" value="ECO:0007669"/>
    <property type="project" value="InterPro"/>
</dbReference>
<gene>
    <name evidence="4" type="ORF">VNI00_008561</name>
</gene>
<sequence length="464" mass="50335">MLAFHVLVLSLLADYIWALETRSSSAAVNASILGDSKVSMAWYAGWHSSDFTLSDVSWSKYTHLAYAFAVTTPDVTQLSLEASDEELLPKFVQRAHQNNVKATLSIGGWTGSRYFSTNVGSAQNRTKFVKTVVDVVKRFDLSGLDFDWEYPHRQGVGCNLVSNEDTQNFLSFLQELRKDPVGANITLTAATSIQPWNDTNGVPSTDLSGFAQAFDFITIMNYDVWNSLSPRAGPNSPLNDTCAPSGSPKIEFGSAVSSVKGWTNAGFPLNKIVLGVPAYGHSWVVPQSEAFTNGSITELASYPMFNRQAEHLGDSWDGEGGTDICGNPVGPSGVYNFWGLIEEGYLNSDGSVKDGIAFRYDNCSETPYVYDSQNQTLISYDNVQSFAAKGNFIHSNGLKGFAIWEAAGDSNDILLDSILSATANGDPSKQSSPSITSDNSSGRSRVPLVMCHLSMLLGTFMILL</sequence>
<dbReference type="GO" id="GO:0005975">
    <property type="term" value="P:carbohydrate metabolic process"/>
    <property type="evidence" value="ECO:0007669"/>
    <property type="project" value="InterPro"/>
</dbReference>
<feature type="chain" id="PRO_5043350967" description="GH18 domain-containing protein" evidence="2">
    <location>
        <begin position="19"/>
        <end position="464"/>
    </location>
</feature>
<feature type="domain" description="GH18" evidence="3">
    <location>
        <begin position="37"/>
        <end position="425"/>
    </location>
</feature>
<dbReference type="InterPro" id="IPR011583">
    <property type="entry name" value="Chitinase_II/V-like_cat"/>
</dbReference>
<dbReference type="InterPro" id="IPR050314">
    <property type="entry name" value="Glycosyl_Hydrlase_18"/>
</dbReference>
<proteinExistence type="predicted"/>
<dbReference type="Gene3D" id="3.20.20.80">
    <property type="entry name" value="Glycosidases"/>
    <property type="match status" value="1"/>
</dbReference>
<feature type="signal peptide" evidence="2">
    <location>
        <begin position="1"/>
        <end position="18"/>
    </location>
</feature>
<dbReference type="Proteomes" id="UP001383192">
    <property type="component" value="Unassembled WGS sequence"/>
</dbReference>
<dbReference type="PROSITE" id="PS51910">
    <property type="entry name" value="GH18_2"/>
    <property type="match status" value="1"/>
</dbReference>
<dbReference type="InterPro" id="IPR001223">
    <property type="entry name" value="Glyco_hydro18_cat"/>
</dbReference>
<evidence type="ECO:0000313" key="4">
    <source>
        <dbReference type="EMBL" id="KAK7043207.1"/>
    </source>
</evidence>
<evidence type="ECO:0000313" key="5">
    <source>
        <dbReference type="Proteomes" id="UP001383192"/>
    </source>
</evidence>
<evidence type="ECO:0000256" key="2">
    <source>
        <dbReference type="SAM" id="SignalP"/>
    </source>
</evidence>
<comment type="caution">
    <text evidence="4">The sequence shown here is derived from an EMBL/GenBank/DDBJ whole genome shotgun (WGS) entry which is preliminary data.</text>
</comment>
<name>A0AAW0CZ69_9AGAR</name>
<keyword evidence="2" id="KW-0732">Signal</keyword>
<dbReference type="SUPFAM" id="SSF54556">
    <property type="entry name" value="Chitinase insertion domain"/>
    <property type="match status" value="1"/>
</dbReference>
<dbReference type="PANTHER" id="PTHR11177:SF392">
    <property type="entry name" value="HAP41P"/>
    <property type="match status" value="1"/>
</dbReference>
<dbReference type="GO" id="GO:0005576">
    <property type="term" value="C:extracellular region"/>
    <property type="evidence" value="ECO:0007669"/>
    <property type="project" value="TreeGrafter"/>
</dbReference>
<dbReference type="GO" id="GO:0006032">
    <property type="term" value="P:chitin catabolic process"/>
    <property type="evidence" value="ECO:0007669"/>
    <property type="project" value="TreeGrafter"/>
</dbReference>
<dbReference type="SMART" id="SM00636">
    <property type="entry name" value="Glyco_18"/>
    <property type="match status" value="1"/>
</dbReference>
<dbReference type="PANTHER" id="PTHR11177">
    <property type="entry name" value="CHITINASE"/>
    <property type="match status" value="1"/>
</dbReference>
<organism evidence="4 5">
    <name type="scientific">Paramarasmius palmivorus</name>
    <dbReference type="NCBI Taxonomy" id="297713"/>
    <lineage>
        <taxon>Eukaryota</taxon>
        <taxon>Fungi</taxon>
        <taxon>Dikarya</taxon>
        <taxon>Basidiomycota</taxon>
        <taxon>Agaricomycotina</taxon>
        <taxon>Agaricomycetes</taxon>
        <taxon>Agaricomycetidae</taxon>
        <taxon>Agaricales</taxon>
        <taxon>Marasmiineae</taxon>
        <taxon>Marasmiaceae</taxon>
        <taxon>Paramarasmius</taxon>
    </lineage>
</organism>
<accession>A0AAW0CZ69</accession>